<name>A0A8S3AL96_9BILA</name>
<gene>
    <name evidence="1" type="ORF">GIL414_LOCUS44117</name>
    <name evidence="2" type="ORF">GIL414_LOCUS52048</name>
</gene>
<dbReference type="Proteomes" id="UP000681720">
    <property type="component" value="Unassembled WGS sequence"/>
</dbReference>
<feature type="non-terminal residue" evidence="1">
    <location>
        <position position="1"/>
    </location>
</feature>
<dbReference type="AlphaFoldDB" id="A0A8S3AL96"/>
<organism evidence="1 3">
    <name type="scientific">Rotaria magnacalcarata</name>
    <dbReference type="NCBI Taxonomy" id="392030"/>
    <lineage>
        <taxon>Eukaryota</taxon>
        <taxon>Metazoa</taxon>
        <taxon>Spiralia</taxon>
        <taxon>Gnathifera</taxon>
        <taxon>Rotifera</taxon>
        <taxon>Eurotatoria</taxon>
        <taxon>Bdelloidea</taxon>
        <taxon>Philodinida</taxon>
        <taxon>Philodinidae</taxon>
        <taxon>Rotaria</taxon>
    </lineage>
</organism>
<proteinExistence type="predicted"/>
<reference evidence="1" key="1">
    <citation type="submission" date="2021-02" db="EMBL/GenBank/DDBJ databases">
        <authorList>
            <person name="Nowell W R."/>
        </authorList>
    </citation>
    <scope>NUCLEOTIDE SEQUENCE</scope>
</reference>
<evidence type="ECO:0000313" key="3">
    <source>
        <dbReference type="Proteomes" id="UP000681720"/>
    </source>
</evidence>
<comment type="caution">
    <text evidence="1">The sequence shown here is derived from an EMBL/GenBank/DDBJ whole genome shotgun (WGS) entry which is preliminary data.</text>
</comment>
<protein>
    <submittedName>
        <fullName evidence="1">Uncharacterized protein</fullName>
    </submittedName>
</protein>
<accession>A0A8S3AL96</accession>
<evidence type="ECO:0000313" key="2">
    <source>
        <dbReference type="EMBL" id="CAF4905397.1"/>
    </source>
</evidence>
<sequence length="62" mass="7196">FIQANFPNDNSLSYTTYQQAKKLNKTYVEVKDLISTVFQTEPSDTSIPWLSKSDQLEQFSME</sequence>
<dbReference type="EMBL" id="CAJOBJ010177335">
    <property type="protein sequence ID" value="CAF4905397.1"/>
    <property type="molecule type" value="Genomic_DNA"/>
</dbReference>
<dbReference type="EMBL" id="CAJOBJ010132356">
    <property type="protein sequence ID" value="CAF4727359.1"/>
    <property type="molecule type" value="Genomic_DNA"/>
</dbReference>
<evidence type="ECO:0000313" key="1">
    <source>
        <dbReference type="EMBL" id="CAF4727359.1"/>
    </source>
</evidence>